<evidence type="ECO:0000256" key="3">
    <source>
        <dbReference type="ARBA" id="ARBA00013252"/>
    </source>
</evidence>
<dbReference type="GO" id="GO:0008124">
    <property type="term" value="F:4-alpha-hydroxytetrahydrobiopterin dehydratase activity"/>
    <property type="evidence" value="ECO:0007669"/>
    <property type="project" value="UniProtKB-EC"/>
</dbReference>
<evidence type="ECO:0000256" key="4">
    <source>
        <dbReference type="ARBA" id="ARBA00023239"/>
    </source>
</evidence>
<reference evidence="5 6" key="1">
    <citation type="submission" date="2013-01" db="EMBL/GenBank/DDBJ databases">
        <authorList>
            <person name="Harkins D.M."/>
            <person name="Durkin A.S."/>
            <person name="Brinkac L.M."/>
            <person name="Haft D.H."/>
            <person name="Selengut J.D."/>
            <person name="Sanka R."/>
            <person name="DePew J."/>
            <person name="Purushe J."/>
            <person name="Tulsiani S.M."/>
            <person name="Graham G.C."/>
            <person name="Burns M.-A."/>
            <person name="Dohnt M.F."/>
            <person name="Smythe L.D."/>
            <person name="McKay D.B."/>
            <person name="Craig S.B."/>
            <person name="Vinetz J.M."/>
            <person name="Sutton G.G."/>
            <person name="Nierman W.C."/>
            <person name="Fouts D.E."/>
        </authorList>
    </citation>
    <scope>NUCLEOTIDE SEQUENCE [LARGE SCALE GENOMIC DNA]</scope>
    <source>
        <strain evidence="5 6">LT2116</strain>
    </source>
</reference>
<dbReference type="GO" id="GO:0006729">
    <property type="term" value="P:tetrahydrobiopterin biosynthetic process"/>
    <property type="evidence" value="ECO:0007669"/>
    <property type="project" value="InterPro"/>
</dbReference>
<name>M3G581_9LEPT</name>
<organism evidence="5 6">
    <name type="scientific">Leptospira weilii serovar Topaz str. LT2116</name>
    <dbReference type="NCBI Taxonomy" id="1088540"/>
    <lineage>
        <taxon>Bacteria</taxon>
        <taxon>Pseudomonadati</taxon>
        <taxon>Spirochaetota</taxon>
        <taxon>Spirochaetia</taxon>
        <taxon>Leptospirales</taxon>
        <taxon>Leptospiraceae</taxon>
        <taxon>Leptospira</taxon>
    </lineage>
</organism>
<dbReference type="Proteomes" id="UP000011770">
    <property type="component" value="Unassembled WGS sequence"/>
</dbReference>
<dbReference type="Gene3D" id="3.30.1360.20">
    <property type="entry name" value="Transcriptional coactivator/pterin dehydratase"/>
    <property type="match status" value="1"/>
</dbReference>
<dbReference type="AlphaFoldDB" id="M3G581"/>
<dbReference type="Pfam" id="PF01329">
    <property type="entry name" value="Pterin_4a"/>
    <property type="match status" value="1"/>
</dbReference>
<protein>
    <recommendedName>
        <fullName evidence="3">4a-hydroxytetrahydrobiopterin dehydratase</fullName>
        <ecNumber evidence="3">4.2.1.96</ecNumber>
    </recommendedName>
</protein>
<evidence type="ECO:0000256" key="1">
    <source>
        <dbReference type="ARBA" id="ARBA00001554"/>
    </source>
</evidence>
<dbReference type="EC" id="4.2.1.96" evidence="3"/>
<comment type="catalytic activity">
    <reaction evidence="1">
        <text>(4aS,6R)-4a-hydroxy-L-erythro-5,6,7,8-tetrahydrobiopterin = (6R)-L-erythro-6,7-dihydrobiopterin + H2O</text>
        <dbReference type="Rhea" id="RHEA:11920"/>
        <dbReference type="ChEBI" id="CHEBI:15377"/>
        <dbReference type="ChEBI" id="CHEBI:15642"/>
        <dbReference type="ChEBI" id="CHEBI:43120"/>
        <dbReference type="EC" id="4.2.1.96"/>
    </reaction>
</comment>
<dbReference type="SUPFAM" id="SSF55248">
    <property type="entry name" value="PCD-like"/>
    <property type="match status" value="1"/>
</dbReference>
<dbReference type="PANTHER" id="PTHR12599:SF0">
    <property type="entry name" value="PTERIN-4-ALPHA-CARBINOLAMINE DEHYDRATASE"/>
    <property type="match status" value="1"/>
</dbReference>
<proteinExistence type="inferred from homology"/>
<evidence type="ECO:0000313" key="5">
    <source>
        <dbReference type="EMBL" id="EMF81104.1"/>
    </source>
</evidence>
<dbReference type="EMBL" id="AHOR02000040">
    <property type="protein sequence ID" value="EMF81104.1"/>
    <property type="molecule type" value="Genomic_DNA"/>
</dbReference>
<comment type="similarity">
    <text evidence="2">Belongs to the pterin-4-alpha-carbinolamine dehydratase family.</text>
</comment>
<gene>
    <name evidence="5" type="primary">phhB</name>
    <name evidence="5" type="ORF">LEP1GSC188_3527</name>
</gene>
<sequence>MNDSELKVLKEKISPGWEISFRGDVPFLSKTFSFLTYVNGVEFVNALANIAEKLNHHPDLLLGYRKVTVEIFTHSENTITDLDLRFAEETEKIFKYD</sequence>
<dbReference type="CDD" id="cd00488">
    <property type="entry name" value="PCD_DCoH"/>
    <property type="match status" value="1"/>
</dbReference>
<evidence type="ECO:0000313" key="6">
    <source>
        <dbReference type="Proteomes" id="UP000011770"/>
    </source>
</evidence>
<evidence type="ECO:0000256" key="2">
    <source>
        <dbReference type="ARBA" id="ARBA00006472"/>
    </source>
</evidence>
<accession>M3G581</accession>
<keyword evidence="4 5" id="KW-0456">Lyase</keyword>
<dbReference type="InterPro" id="IPR001533">
    <property type="entry name" value="Pterin_deHydtase"/>
</dbReference>
<comment type="caution">
    <text evidence="5">The sequence shown here is derived from an EMBL/GenBank/DDBJ whole genome shotgun (WGS) entry which is preliminary data.</text>
</comment>
<dbReference type="InterPro" id="IPR036428">
    <property type="entry name" value="PCD_sf"/>
</dbReference>
<dbReference type="PANTHER" id="PTHR12599">
    <property type="entry name" value="PTERIN-4-ALPHA-CARBINOLAMINE DEHYDRATASE"/>
    <property type="match status" value="1"/>
</dbReference>